<protein>
    <recommendedName>
        <fullName evidence="3">BTB domain-containing protein</fullName>
    </recommendedName>
</protein>
<evidence type="ECO:0000313" key="4">
    <source>
        <dbReference type="EMBL" id="CAE0108850.1"/>
    </source>
</evidence>
<evidence type="ECO:0000256" key="2">
    <source>
        <dbReference type="ARBA" id="ARBA00022737"/>
    </source>
</evidence>
<reference evidence="4" key="1">
    <citation type="submission" date="2021-01" db="EMBL/GenBank/DDBJ databases">
        <authorList>
            <person name="Corre E."/>
            <person name="Pelletier E."/>
            <person name="Niang G."/>
            <person name="Scheremetjew M."/>
            <person name="Finn R."/>
            <person name="Kale V."/>
            <person name="Holt S."/>
            <person name="Cochrane G."/>
            <person name="Meng A."/>
            <person name="Brown T."/>
            <person name="Cohen L."/>
        </authorList>
    </citation>
    <scope>NUCLEOTIDE SEQUENCE</scope>
    <source>
        <strain evidence="4">CCMP281</strain>
    </source>
</reference>
<dbReference type="Gene3D" id="2.120.10.80">
    <property type="entry name" value="Kelch-type beta propeller"/>
    <property type="match status" value="2"/>
</dbReference>
<accession>A0A7S3EVZ5</accession>
<dbReference type="PANTHER" id="PTHR24412:SF489">
    <property type="entry name" value="RING FINGER DOMAIN AND KELCH REPEAT-CONTAINING PROTEIN DDB_G0271372"/>
    <property type="match status" value="1"/>
</dbReference>
<name>A0A7S3EVZ5_9EUKA</name>
<gene>
    <name evidence="4" type="ORF">HERI1096_LOCUS9510</name>
</gene>
<dbReference type="InterPro" id="IPR015915">
    <property type="entry name" value="Kelch-typ_b-propeller"/>
</dbReference>
<dbReference type="Pfam" id="PF07707">
    <property type="entry name" value="BACK"/>
    <property type="match status" value="1"/>
</dbReference>
<sequence length="331" mass="36984">MVVFGGAGLDQDNTSVNLQDVHCLDTTTLTWSQPALSGSSPQERRYHTASVVDTKIYIFGGQYYDPSADLHFECDNLLVELDFDTLEWSRVEIPAVLPLRRACHSAGAVGRRIFVVGGRYWDVSEDDYIFLNDIQILDTAPCSSLATDWRNFLTSEQLSDVTLVVGGERFPAHRIVLAARCEYFRSMFLGGMREADAPEIVIPDVEVEVFRKVLDHLYTDSGDVPPSLALKLFTAAAFFQIERLKELCAACLENDMKVSTVCQILTVADQHNATYLKDESVSFIVAHFSEVHPTETFKQLHRHLLDLVHSAISARLFPTVAASYRPTSSSK</sequence>
<dbReference type="PANTHER" id="PTHR24412">
    <property type="entry name" value="KELCH PROTEIN"/>
    <property type="match status" value="1"/>
</dbReference>
<organism evidence="4">
    <name type="scientific">Haptolina ericina</name>
    <dbReference type="NCBI Taxonomy" id="156174"/>
    <lineage>
        <taxon>Eukaryota</taxon>
        <taxon>Haptista</taxon>
        <taxon>Haptophyta</taxon>
        <taxon>Prymnesiophyceae</taxon>
        <taxon>Prymnesiales</taxon>
        <taxon>Prymnesiaceae</taxon>
        <taxon>Haptolina</taxon>
    </lineage>
</organism>
<dbReference type="InterPro" id="IPR011333">
    <property type="entry name" value="SKP1/BTB/POZ_sf"/>
</dbReference>
<dbReference type="Pfam" id="PF24681">
    <property type="entry name" value="Kelch_KLHDC2_KLHL20_DRC7"/>
    <property type="match status" value="1"/>
</dbReference>
<dbReference type="CDD" id="cd14733">
    <property type="entry name" value="BACK"/>
    <property type="match status" value="1"/>
</dbReference>
<dbReference type="SMART" id="SM00225">
    <property type="entry name" value="BTB"/>
    <property type="match status" value="1"/>
</dbReference>
<feature type="domain" description="BTB" evidence="3">
    <location>
        <begin position="159"/>
        <end position="226"/>
    </location>
</feature>
<dbReference type="InterPro" id="IPR000210">
    <property type="entry name" value="BTB/POZ_dom"/>
</dbReference>
<dbReference type="Pfam" id="PF00651">
    <property type="entry name" value="BTB"/>
    <property type="match status" value="1"/>
</dbReference>
<dbReference type="SUPFAM" id="SSF117281">
    <property type="entry name" value="Kelch motif"/>
    <property type="match status" value="1"/>
</dbReference>
<dbReference type="InterPro" id="IPR011705">
    <property type="entry name" value="BACK"/>
</dbReference>
<dbReference type="AlphaFoldDB" id="A0A7S3EVZ5"/>
<evidence type="ECO:0000259" key="3">
    <source>
        <dbReference type="PROSITE" id="PS50097"/>
    </source>
</evidence>
<dbReference type="SUPFAM" id="SSF54695">
    <property type="entry name" value="POZ domain"/>
    <property type="match status" value="1"/>
</dbReference>
<dbReference type="Gene3D" id="1.25.40.420">
    <property type="match status" value="1"/>
</dbReference>
<dbReference type="CDD" id="cd18186">
    <property type="entry name" value="BTB_POZ_ZBTB_KLHL-like"/>
    <property type="match status" value="1"/>
</dbReference>
<keyword evidence="1" id="KW-0880">Kelch repeat</keyword>
<dbReference type="PROSITE" id="PS50097">
    <property type="entry name" value="BTB"/>
    <property type="match status" value="1"/>
</dbReference>
<keyword evidence="2" id="KW-0677">Repeat</keyword>
<dbReference type="Gene3D" id="3.30.710.10">
    <property type="entry name" value="Potassium Channel Kv1.1, Chain A"/>
    <property type="match status" value="1"/>
</dbReference>
<evidence type="ECO:0000256" key="1">
    <source>
        <dbReference type="ARBA" id="ARBA00022441"/>
    </source>
</evidence>
<proteinExistence type="predicted"/>
<dbReference type="EMBL" id="HBHX01016997">
    <property type="protein sequence ID" value="CAE0108850.1"/>
    <property type="molecule type" value="Transcribed_RNA"/>
</dbReference>